<sequence length="332" mass="35468">MALPIGKLAILIGAGFVGSVLAKESGALGIKDILSGAFKVVIKGIKQDDRPSKVNKPQNDSLLDQVNSLREELQMLASTRSMTIVTASTGSGTTKYSVIVFVVVAGYGYIWWKGWKLPDMMFATRRSLSDACSTIAKQLEGVYTSIAAAKRQLSSKIDHLDSNLDECTQLTAATRDTVSDISAEMEKIGFNVTSVRNAVENLETKMMSIEGKQNITNVGIRKLCVIASTWEARHAEHFQTLPSSSSRAALETPPLTPTSKVNNGTADISDALSGREASSGLQSPEFLSSSESSAQEPALSRRLSGGSASLFTRTSSLTSTLLQQMLSGRQPG</sequence>
<reference evidence="2" key="1">
    <citation type="journal article" date="2023" name="Front. Plant Sci.">
        <title>Chromosomal-level genome assembly of Melastoma candidum provides insights into trichome evolution.</title>
        <authorList>
            <person name="Zhong Y."/>
            <person name="Wu W."/>
            <person name="Sun C."/>
            <person name="Zou P."/>
            <person name="Liu Y."/>
            <person name="Dai S."/>
            <person name="Zhou R."/>
        </authorList>
    </citation>
    <scope>NUCLEOTIDE SEQUENCE [LARGE SCALE GENOMIC DNA]</scope>
</reference>
<evidence type="ECO:0000313" key="1">
    <source>
        <dbReference type="EMBL" id="KAI4304901.1"/>
    </source>
</evidence>
<protein>
    <submittedName>
        <fullName evidence="1">Uncharacterized protein</fullName>
    </submittedName>
</protein>
<accession>A0ACB9L520</accession>
<proteinExistence type="predicted"/>
<organism evidence="1 2">
    <name type="scientific">Melastoma candidum</name>
    <dbReference type="NCBI Taxonomy" id="119954"/>
    <lineage>
        <taxon>Eukaryota</taxon>
        <taxon>Viridiplantae</taxon>
        <taxon>Streptophyta</taxon>
        <taxon>Embryophyta</taxon>
        <taxon>Tracheophyta</taxon>
        <taxon>Spermatophyta</taxon>
        <taxon>Magnoliopsida</taxon>
        <taxon>eudicotyledons</taxon>
        <taxon>Gunneridae</taxon>
        <taxon>Pentapetalae</taxon>
        <taxon>rosids</taxon>
        <taxon>malvids</taxon>
        <taxon>Myrtales</taxon>
        <taxon>Melastomataceae</taxon>
        <taxon>Melastomatoideae</taxon>
        <taxon>Melastomateae</taxon>
        <taxon>Melastoma</taxon>
    </lineage>
</organism>
<dbReference type="EMBL" id="CM042891">
    <property type="protein sequence ID" value="KAI4304901.1"/>
    <property type="molecule type" value="Genomic_DNA"/>
</dbReference>
<name>A0ACB9L520_9MYRT</name>
<gene>
    <name evidence="1" type="ORF">MLD38_040359</name>
</gene>
<keyword evidence="2" id="KW-1185">Reference proteome</keyword>
<comment type="caution">
    <text evidence="1">The sequence shown here is derived from an EMBL/GenBank/DDBJ whole genome shotgun (WGS) entry which is preliminary data.</text>
</comment>
<dbReference type="Proteomes" id="UP001057402">
    <property type="component" value="Chromosome 12"/>
</dbReference>
<evidence type="ECO:0000313" key="2">
    <source>
        <dbReference type="Proteomes" id="UP001057402"/>
    </source>
</evidence>